<protein>
    <submittedName>
        <fullName evidence="1">Uncharacterized protein</fullName>
    </submittedName>
</protein>
<keyword evidence="2" id="KW-1185">Reference proteome</keyword>
<gene>
    <name evidence="1" type="ORF">BDM02DRAFT_3123267</name>
</gene>
<sequence>MRRWFPPEVNGEREVVGKNEEFLRGLGIDEFIDYTKSPLVEILTSNSNAPKIDVFLEAVGFTTTDLYKASEKFLAPGGTFPSVGPTASTPGGSILNYFWTTQFRPTWLGGVKSKFRMVSVDFTRKNADGLSNLIKDGKVKPVIDSMFSFGNAPKAYDRILTARAVGKVVIEY</sequence>
<reference evidence="1" key="2">
    <citation type="journal article" date="2020" name="Nat. Commun.">
        <title>Large-scale genome sequencing of mycorrhizal fungi provides insights into the early evolution of symbiotic traits.</title>
        <authorList>
            <person name="Miyauchi S."/>
            <person name="Kiss E."/>
            <person name="Kuo A."/>
            <person name="Drula E."/>
            <person name="Kohler A."/>
            <person name="Sanchez-Garcia M."/>
            <person name="Morin E."/>
            <person name="Andreopoulos B."/>
            <person name="Barry K.W."/>
            <person name="Bonito G."/>
            <person name="Buee M."/>
            <person name="Carver A."/>
            <person name="Chen C."/>
            <person name="Cichocki N."/>
            <person name="Clum A."/>
            <person name="Culley D."/>
            <person name="Crous P.W."/>
            <person name="Fauchery L."/>
            <person name="Girlanda M."/>
            <person name="Hayes R.D."/>
            <person name="Keri Z."/>
            <person name="LaButti K."/>
            <person name="Lipzen A."/>
            <person name="Lombard V."/>
            <person name="Magnuson J."/>
            <person name="Maillard F."/>
            <person name="Murat C."/>
            <person name="Nolan M."/>
            <person name="Ohm R.A."/>
            <person name="Pangilinan J."/>
            <person name="Pereira M.F."/>
            <person name="Perotto S."/>
            <person name="Peter M."/>
            <person name="Pfister S."/>
            <person name="Riley R."/>
            <person name="Sitrit Y."/>
            <person name="Stielow J.B."/>
            <person name="Szollosi G."/>
            <person name="Zifcakova L."/>
            <person name="Stursova M."/>
            <person name="Spatafora J.W."/>
            <person name="Tedersoo L."/>
            <person name="Vaario L.M."/>
            <person name="Yamada A."/>
            <person name="Yan M."/>
            <person name="Wang P."/>
            <person name="Xu J."/>
            <person name="Bruns T."/>
            <person name="Baldrian P."/>
            <person name="Vilgalys R."/>
            <person name="Dunand C."/>
            <person name="Henrissat B."/>
            <person name="Grigoriev I.V."/>
            <person name="Hibbett D."/>
            <person name="Nagy L.G."/>
            <person name="Martin F.M."/>
        </authorList>
    </citation>
    <scope>NUCLEOTIDE SEQUENCE</scope>
    <source>
        <strain evidence="1">P2</strain>
    </source>
</reference>
<dbReference type="EMBL" id="MU118206">
    <property type="protein sequence ID" value="KAF9643577.1"/>
    <property type="molecule type" value="Genomic_DNA"/>
</dbReference>
<evidence type="ECO:0000313" key="1">
    <source>
        <dbReference type="EMBL" id="KAF9643577.1"/>
    </source>
</evidence>
<comment type="caution">
    <text evidence="1">The sequence shown here is derived from an EMBL/GenBank/DDBJ whole genome shotgun (WGS) entry which is preliminary data.</text>
</comment>
<name>A0ACB6Z225_THEGA</name>
<accession>A0ACB6Z225</accession>
<reference evidence="1" key="1">
    <citation type="submission" date="2019-10" db="EMBL/GenBank/DDBJ databases">
        <authorList>
            <consortium name="DOE Joint Genome Institute"/>
            <person name="Kuo A."/>
            <person name="Miyauchi S."/>
            <person name="Kiss E."/>
            <person name="Drula E."/>
            <person name="Kohler A."/>
            <person name="Sanchez-Garcia M."/>
            <person name="Andreopoulos B."/>
            <person name="Barry K.W."/>
            <person name="Bonito G."/>
            <person name="Buee M."/>
            <person name="Carver A."/>
            <person name="Chen C."/>
            <person name="Cichocki N."/>
            <person name="Clum A."/>
            <person name="Culley D."/>
            <person name="Crous P.W."/>
            <person name="Fauchery L."/>
            <person name="Girlanda M."/>
            <person name="Hayes R."/>
            <person name="Keri Z."/>
            <person name="Labutti K."/>
            <person name="Lipzen A."/>
            <person name="Lombard V."/>
            <person name="Magnuson J."/>
            <person name="Maillard F."/>
            <person name="Morin E."/>
            <person name="Murat C."/>
            <person name="Nolan M."/>
            <person name="Ohm R."/>
            <person name="Pangilinan J."/>
            <person name="Pereira M."/>
            <person name="Perotto S."/>
            <person name="Peter M."/>
            <person name="Riley R."/>
            <person name="Sitrit Y."/>
            <person name="Stielow B."/>
            <person name="Szollosi G."/>
            <person name="Zifcakova L."/>
            <person name="Stursova M."/>
            <person name="Spatafora J.W."/>
            <person name="Tedersoo L."/>
            <person name="Vaario L.-M."/>
            <person name="Yamada A."/>
            <person name="Yan M."/>
            <person name="Wang P."/>
            <person name="Xu J."/>
            <person name="Bruns T."/>
            <person name="Baldrian P."/>
            <person name="Vilgalys R."/>
            <person name="Henrissat B."/>
            <person name="Grigoriev I.V."/>
            <person name="Hibbett D."/>
            <person name="Nagy L.G."/>
            <person name="Martin F.M."/>
        </authorList>
    </citation>
    <scope>NUCLEOTIDE SEQUENCE</scope>
    <source>
        <strain evidence="1">P2</strain>
    </source>
</reference>
<proteinExistence type="predicted"/>
<dbReference type="Proteomes" id="UP000886501">
    <property type="component" value="Unassembled WGS sequence"/>
</dbReference>
<organism evidence="1 2">
    <name type="scientific">Thelephora ganbajun</name>
    <name type="common">Ganba fungus</name>
    <dbReference type="NCBI Taxonomy" id="370292"/>
    <lineage>
        <taxon>Eukaryota</taxon>
        <taxon>Fungi</taxon>
        <taxon>Dikarya</taxon>
        <taxon>Basidiomycota</taxon>
        <taxon>Agaricomycotina</taxon>
        <taxon>Agaricomycetes</taxon>
        <taxon>Thelephorales</taxon>
        <taxon>Thelephoraceae</taxon>
        <taxon>Thelephora</taxon>
    </lineage>
</organism>
<evidence type="ECO:0000313" key="2">
    <source>
        <dbReference type="Proteomes" id="UP000886501"/>
    </source>
</evidence>